<dbReference type="PANTHER" id="PTHR13812:SF19">
    <property type="entry name" value="KETIMINE REDUCTASE MU-CRYSTALLIN"/>
    <property type="match status" value="1"/>
</dbReference>
<dbReference type="RefSeq" id="WP_202689023.1">
    <property type="nucleotide sequence ID" value="NZ_JAESVN010000005.1"/>
</dbReference>
<sequence length="305" mass="32408">MTIETVPPEAAGLLDWLALTEALEAGHLLPRAEVVDGLLYRGGDTLLNRAAWIDGLGQLVKCATIFPGNAAQDMPTVNGAVTLYSDRTGQLEALLDFHLVTRWKTAGDSLLSARRLARPDSRKFLLVGAGNVASSMVSAYGAAFPDAEFTVWARSPAAAADFAARHPGVAVAADLQGAIAAADVICTATMAKEPVIRGDWLQPGQHLDLIGAYTPHMREVDDTALQRGRIFVDARSTTIHHIGELKIPIAAGAISEADVVADFYDIAAGNFTRRSDAEITIAKNGGGAHLDLMTSAYILKAWRAR</sequence>
<dbReference type="GO" id="GO:0005737">
    <property type="term" value="C:cytoplasm"/>
    <property type="evidence" value="ECO:0007669"/>
    <property type="project" value="TreeGrafter"/>
</dbReference>
<dbReference type="FunFam" id="3.40.50.720:FF:000311">
    <property type="entry name" value="Ornithine cyclodeaminase"/>
    <property type="match status" value="1"/>
</dbReference>
<name>A0A8K0VAC5_9RHOB</name>
<dbReference type="PIRSF" id="PIRSF001439">
    <property type="entry name" value="CryM"/>
    <property type="match status" value="1"/>
</dbReference>
<comment type="similarity">
    <text evidence="1">Belongs to the ornithine cyclodeaminase/mu-crystallin family.</text>
</comment>
<dbReference type="Proteomes" id="UP000648908">
    <property type="component" value="Unassembled WGS sequence"/>
</dbReference>
<dbReference type="Gene3D" id="3.30.1780.10">
    <property type="entry name" value="ornithine cyclodeaminase, domain 1"/>
    <property type="match status" value="1"/>
</dbReference>
<dbReference type="SUPFAM" id="SSF51735">
    <property type="entry name" value="NAD(P)-binding Rossmann-fold domains"/>
    <property type="match status" value="1"/>
</dbReference>
<dbReference type="InterPro" id="IPR023401">
    <property type="entry name" value="ODC_N"/>
</dbReference>
<dbReference type="Pfam" id="PF02423">
    <property type="entry name" value="OCD_Mu_crystall"/>
    <property type="match status" value="1"/>
</dbReference>
<dbReference type="Gene3D" id="3.40.50.720">
    <property type="entry name" value="NAD(P)-binding Rossmann-like Domain"/>
    <property type="match status" value="1"/>
</dbReference>
<gene>
    <name evidence="2" type="ORF">JL811_12435</name>
</gene>
<comment type="caution">
    <text evidence="2">The sequence shown here is derived from an EMBL/GenBank/DDBJ whole genome shotgun (WGS) entry which is preliminary data.</text>
</comment>
<dbReference type="AlphaFoldDB" id="A0A8K0VAC5"/>
<dbReference type="GO" id="GO:0019752">
    <property type="term" value="P:carboxylic acid metabolic process"/>
    <property type="evidence" value="ECO:0007669"/>
    <property type="project" value="UniProtKB-ARBA"/>
</dbReference>
<evidence type="ECO:0000313" key="2">
    <source>
        <dbReference type="EMBL" id="MBL4918026.1"/>
    </source>
</evidence>
<organism evidence="2 3">
    <name type="scientific">Szabonella alba</name>
    <dbReference type="NCBI Taxonomy" id="2804194"/>
    <lineage>
        <taxon>Bacteria</taxon>
        <taxon>Pseudomonadati</taxon>
        <taxon>Pseudomonadota</taxon>
        <taxon>Alphaproteobacteria</taxon>
        <taxon>Rhodobacterales</taxon>
        <taxon>Paracoccaceae</taxon>
        <taxon>Szabonella</taxon>
    </lineage>
</organism>
<reference evidence="2" key="1">
    <citation type="submission" date="2021-01" db="EMBL/GenBank/DDBJ databases">
        <title>Tabrizicola alba sp. nov. a motile alkaliphilic bacterium isolated from a soda lake.</title>
        <authorList>
            <person name="Szuroczki S."/>
            <person name="Abbaszade G."/>
            <person name="Schumann P."/>
            <person name="Toth E."/>
        </authorList>
    </citation>
    <scope>NUCLEOTIDE SEQUENCE</scope>
    <source>
        <strain evidence="2">DMG-N-6</strain>
    </source>
</reference>
<evidence type="ECO:0000313" key="3">
    <source>
        <dbReference type="Proteomes" id="UP000648908"/>
    </source>
</evidence>
<dbReference type="InterPro" id="IPR036291">
    <property type="entry name" value="NAD(P)-bd_dom_sf"/>
</dbReference>
<dbReference type="GO" id="GO:0016491">
    <property type="term" value="F:oxidoreductase activity"/>
    <property type="evidence" value="ECO:0007669"/>
    <property type="project" value="UniProtKB-ARBA"/>
</dbReference>
<keyword evidence="3" id="KW-1185">Reference proteome</keyword>
<evidence type="ECO:0000256" key="1">
    <source>
        <dbReference type="ARBA" id="ARBA00008903"/>
    </source>
</evidence>
<dbReference type="EMBL" id="JAESVN010000005">
    <property type="protein sequence ID" value="MBL4918026.1"/>
    <property type="molecule type" value="Genomic_DNA"/>
</dbReference>
<dbReference type="PANTHER" id="PTHR13812">
    <property type="entry name" value="KETIMINE REDUCTASE MU-CRYSTALLIN"/>
    <property type="match status" value="1"/>
</dbReference>
<protein>
    <submittedName>
        <fullName evidence="2">Ornithine cyclodeaminase</fullName>
    </submittedName>
</protein>
<proteinExistence type="inferred from homology"/>
<dbReference type="InterPro" id="IPR003462">
    <property type="entry name" value="ODC_Mu_crystall"/>
</dbReference>
<accession>A0A8K0VAC5</accession>